<evidence type="ECO:0000256" key="4">
    <source>
        <dbReference type="ARBA" id="ARBA00022553"/>
    </source>
</evidence>
<evidence type="ECO:0000256" key="5">
    <source>
        <dbReference type="ARBA" id="ARBA00022679"/>
    </source>
</evidence>
<evidence type="ECO:0000313" key="14">
    <source>
        <dbReference type="EMBL" id="KAK8887040.1"/>
    </source>
</evidence>
<dbReference type="InterPro" id="IPR011993">
    <property type="entry name" value="PH-like_dom_sf"/>
</dbReference>
<name>A0ABR2K7D5_9EUKA</name>
<evidence type="ECO:0000259" key="11">
    <source>
        <dbReference type="PROSITE" id="PS50003"/>
    </source>
</evidence>
<dbReference type="PROSITE" id="PS50011">
    <property type="entry name" value="PROTEIN_KINASE_DOM"/>
    <property type="match status" value="1"/>
</dbReference>
<dbReference type="SMART" id="SM00220">
    <property type="entry name" value="S_TKc"/>
    <property type="match status" value="1"/>
</dbReference>
<dbReference type="InterPro" id="IPR017892">
    <property type="entry name" value="Pkinase_C"/>
</dbReference>
<dbReference type="SMART" id="SM00233">
    <property type="entry name" value="PH"/>
    <property type="match status" value="1"/>
</dbReference>
<evidence type="ECO:0000256" key="8">
    <source>
        <dbReference type="ARBA" id="ARBA00022840"/>
    </source>
</evidence>
<sequence length="440" mass="50707">MDYIKSGWLKRHDTFTKLWKRVYCTLQSNIFSAYLDEQMKTIDKQILLSPETEIILLPFSNNRLFSIIISSKESLNFACDSSIDSTSWITSLKNQCTEANQSTNCSLSIDDFIIISVIGRGYYGKVMLVQKRDSGELYALKTIQKSRLIENGKVETVLNERNILAKIKHPFITEMKFAFQSCSKFYLGLEYISGGELFYHIEKCGPLSLYDSKIYIAEISLALEHLHNNGIIYRDLKPENILLDETGHIKLTDFGLSKEVSENTNSLNGTTEYMSPEMLTQQEYGIEIDLWALGILLYEMLTEKTPFYSQNRNKMITDIINSPPDLISIHDKKAANLIKNLLIKDPKKRFTIQDVKSHVFFADMDWEMVMNKKYQPTFIPYSKNPMNTTNFDPKFTTESPIDSLTHSMCDNFPGFSFIDDGFNHQNNLEIFGNDNMIAEY</sequence>
<evidence type="ECO:0000256" key="10">
    <source>
        <dbReference type="RuleBase" id="RU000304"/>
    </source>
</evidence>
<dbReference type="InterPro" id="IPR017441">
    <property type="entry name" value="Protein_kinase_ATP_BS"/>
</dbReference>
<comment type="caution">
    <text evidence="14">The sequence shown here is derived from an EMBL/GenBank/DDBJ whole genome shotgun (WGS) entry which is preliminary data.</text>
</comment>
<proteinExistence type="inferred from homology"/>
<keyword evidence="3 10" id="KW-0723">Serine/threonine-protein kinase</keyword>
<keyword evidence="5" id="KW-0808">Transferase</keyword>
<feature type="domain" description="PH" evidence="11">
    <location>
        <begin position="2"/>
        <end position="97"/>
    </location>
</feature>
<reference evidence="14 15" key="1">
    <citation type="submission" date="2024-04" db="EMBL/GenBank/DDBJ databases">
        <title>Tritrichomonas musculus Genome.</title>
        <authorList>
            <person name="Alves-Ferreira E."/>
            <person name="Grigg M."/>
            <person name="Lorenzi H."/>
            <person name="Galac M."/>
        </authorList>
    </citation>
    <scope>NUCLEOTIDE SEQUENCE [LARGE SCALE GENOMIC DNA]</scope>
    <source>
        <strain evidence="14 15">EAF2021</strain>
    </source>
</reference>
<evidence type="ECO:0000313" key="15">
    <source>
        <dbReference type="Proteomes" id="UP001470230"/>
    </source>
</evidence>
<gene>
    <name evidence="14" type="ORF">M9Y10_038076</name>
</gene>
<dbReference type="PROSITE" id="PS51285">
    <property type="entry name" value="AGC_KINASE_CTER"/>
    <property type="match status" value="1"/>
</dbReference>
<feature type="domain" description="Protein kinase" evidence="12">
    <location>
        <begin position="112"/>
        <end position="361"/>
    </location>
</feature>
<dbReference type="InterPro" id="IPR045270">
    <property type="entry name" value="STKc_AGC"/>
</dbReference>
<dbReference type="SMART" id="SM00133">
    <property type="entry name" value="S_TK_X"/>
    <property type="match status" value="1"/>
</dbReference>
<organism evidence="14 15">
    <name type="scientific">Tritrichomonas musculus</name>
    <dbReference type="NCBI Taxonomy" id="1915356"/>
    <lineage>
        <taxon>Eukaryota</taxon>
        <taxon>Metamonada</taxon>
        <taxon>Parabasalia</taxon>
        <taxon>Tritrichomonadida</taxon>
        <taxon>Tritrichomonadidae</taxon>
        <taxon>Tritrichomonas</taxon>
    </lineage>
</organism>
<keyword evidence="15" id="KW-1185">Reference proteome</keyword>
<evidence type="ECO:0000256" key="6">
    <source>
        <dbReference type="ARBA" id="ARBA00022741"/>
    </source>
</evidence>
<dbReference type="EMBL" id="JAPFFF010000006">
    <property type="protein sequence ID" value="KAK8887040.1"/>
    <property type="molecule type" value="Genomic_DNA"/>
</dbReference>
<protein>
    <recommendedName>
        <fullName evidence="2">non-specific serine/threonine protein kinase</fullName>
        <ecNumber evidence="2">2.7.11.1</ecNumber>
    </recommendedName>
</protein>
<dbReference type="Pfam" id="PF00433">
    <property type="entry name" value="Pkinase_C"/>
    <property type="match status" value="1"/>
</dbReference>
<dbReference type="Proteomes" id="UP001470230">
    <property type="component" value="Unassembled WGS sequence"/>
</dbReference>
<dbReference type="Pfam" id="PF00069">
    <property type="entry name" value="Pkinase"/>
    <property type="match status" value="1"/>
</dbReference>
<comment type="similarity">
    <text evidence="1">Belongs to the protein kinase superfamily. AGC Ser/Thr protein kinase family. RAC subfamily.</text>
</comment>
<dbReference type="PANTHER" id="PTHR24351">
    <property type="entry name" value="RIBOSOMAL PROTEIN S6 KINASE"/>
    <property type="match status" value="1"/>
</dbReference>
<evidence type="ECO:0000256" key="3">
    <source>
        <dbReference type="ARBA" id="ARBA00022527"/>
    </source>
</evidence>
<evidence type="ECO:0000259" key="12">
    <source>
        <dbReference type="PROSITE" id="PS50011"/>
    </source>
</evidence>
<dbReference type="PROSITE" id="PS50003">
    <property type="entry name" value="PH_DOMAIN"/>
    <property type="match status" value="1"/>
</dbReference>
<dbReference type="SUPFAM" id="SSF50729">
    <property type="entry name" value="PH domain-like"/>
    <property type="match status" value="1"/>
</dbReference>
<dbReference type="Gene3D" id="1.10.510.10">
    <property type="entry name" value="Transferase(Phosphotransferase) domain 1"/>
    <property type="match status" value="1"/>
</dbReference>
<feature type="binding site" evidence="9">
    <location>
        <position position="141"/>
    </location>
    <ligand>
        <name>ATP</name>
        <dbReference type="ChEBI" id="CHEBI:30616"/>
    </ligand>
</feature>
<keyword evidence="6 9" id="KW-0547">Nucleotide-binding</keyword>
<dbReference type="Gene3D" id="2.30.29.30">
    <property type="entry name" value="Pleckstrin-homology domain (PH domain)/Phosphotyrosine-binding domain (PTB)"/>
    <property type="match status" value="1"/>
</dbReference>
<accession>A0ABR2K7D5</accession>
<keyword evidence="8 9" id="KW-0067">ATP-binding</keyword>
<dbReference type="PROSITE" id="PS00107">
    <property type="entry name" value="PROTEIN_KINASE_ATP"/>
    <property type="match status" value="1"/>
</dbReference>
<dbReference type="EC" id="2.7.11.1" evidence="2"/>
<evidence type="ECO:0000256" key="2">
    <source>
        <dbReference type="ARBA" id="ARBA00012513"/>
    </source>
</evidence>
<keyword evidence="4" id="KW-0597">Phosphoprotein</keyword>
<dbReference type="PROSITE" id="PS00108">
    <property type="entry name" value="PROTEIN_KINASE_ST"/>
    <property type="match status" value="1"/>
</dbReference>
<dbReference type="InterPro" id="IPR011009">
    <property type="entry name" value="Kinase-like_dom_sf"/>
</dbReference>
<evidence type="ECO:0000256" key="7">
    <source>
        <dbReference type="ARBA" id="ARBA00022777"/>
    </source>
</evidence>
<dbReference type="InterPro" id="IPR008271">
    <property type="entry name" value="Ser/Thr_kinase_AS"/>
</dbReference>
<dbReference type="InterPro" id="IPR001849">
    <property type="entry name" value="PH_domain"/>
</dbReference>
<dbReference type="Gene3D" id="3.30.200.20">
    <property type="entry name" value="Phosphorylase Kinase, domain 1"/>
    <property type="match status" value="1"/>
</dbReference>
<evidence type="ECO:0000256" key="1">
    <source>
        <dbReference type="ARBA" id="ARBA00006935"/>
    </source>
</evidence>
<dbReference type="Pfam" id="PF00169">
    <property type="entry name" value="PH"/>
    <property type="match status" value="1"/>
</dbReference>
<dbReference type="SUPFAM" id="SSF56112">
    <property type="entry name" value="Protein kinase-like (PK-like)"/>
    <property type="match status" value="1"/>
</dbReference>
<dbReference type="InterPro" id="IPR000719">
    <property type="entry name" value="Prot_kinase_dom"/>
</dbReference>
<keyword evidence="7" id="KW-0418">Kinase</keyword>
<evidence type="ECO:0000259" key="13">
    <source>
        <dbReference type="PROSITE" id="PS51285"/>
    </source>
</evidence>
<dbReference type="InterPro" id="IPR000961">
    <property type="entry name" value="AGC-kinase_C"/>
</dbReference>
<feature type="domain" description="AGC-kinase C-terminal" evidence="13">
    <location>
        <begin position="362"/>
        <end position="427"/>
    </location>
</feature>
<dbReference type="CDD" id="cd05123">
    <property type="entry name" value="STKc_AGC"/>
    <property type="match status" value="1"/>
</dbReference>
<evidence type="ECO:0000256" key="9">
    <source>
        <dbReference type="PROSITE-ProRule" id="PRU10141"/>
    </source>
</evidence>